<dbReference type="PANTHER" id="PTHR47870:SF1">
    <property type="entry name" value="CYTOCHROME C-TYPE BIOGENESIS PROTEIN CCMH"/>
    <property type="match status" value="1"/>
</dbReference>
<keyword evidence="7" id="KW-0812">Transmembrane</keyword>
<evidence type="ECO:0000256" key="2">
    <source>
        <dbReference type="ARBA" id="ARBA00022617"/>
    </source>
</evidence>
<keyword evidence="10" id="KW-1185">Reference proteome</keyword>
<organism evidence="9 10">
    <name type="scientific">Wenzhouxiangella sediminis</name>
    <dbReference type="NCBI Taxonomy" id="1792836"/>
    <lineage>
        <taxon>Bacteria</taxon>
        <taxon>Pseudomonadati</taxon>
        <taxon>Pseudomonadota</taxon>
        <taxon>Gammaproteobacteria</taxon>
        <taxon>Chromatiales</taxon>
        <taxon>Wenzhouxiangellaceae</taxon>
        <taxon>Wenzhouxiangella</taxon>
    </lineage>
</organism>
<reference evidence="9 10" key="1">
    <citation type="submission" date="2018-08" db="EMBL/GenBank/DDBJ databases">
        <title>Wenzhouxiangella salilacus sp. nov., a novel bacterium isolated from a saline lake in Xinjiang Province, China.</title>
        <authorList>
            <person name="Han S."/>
        </authorList>
    </citation>
    <scope>NUCLEOTIDE SEQUENCE [LARGE SCALE GENOMIC DNA]</scope>
    <source>
        <strain evidence="9 10">XDB06</strain>
    </source>
</reference>
<keyword evidence="5" id="KW-0201">Cytochrome c-type biogenesis</keyword>
<dbReference type="InterPro" id="IPR038297">
    <property type="entry name" value="CcmH/CycL/NrfF/Ccl2_sf"/>
</dbReference>
<evidence type="ECO:0000256" key="7">
    <source>
        <dbReference type="RuleBase" id="RU364112"/>
    </source>
</evidence>
<keyword evidence="4 7" id="KW-0732">Signal</keyword>
<comment type="similarity">
    <text evidence="1 7">Belongs to the CcmH/CycL/Ccl2/NrfF family.</text>
</comment>
<dbReference type="Proteomes" id="UP000260351">
    <property type="component" value="Unassembled WGS sequence"/>
</dbReference>
<evidence type="ECO:0000256" key="5">
    <source>
        <dbReference type="ARBA" id="ARBA00022748"/>
    </source>
</evidence>
<dbReference type="InterPro" id="IPR005616">
    <property type="entry name" value="CcmH/CycL/Ccl2/NrfF_N"/>
</dbReference>
<name>A0A3E1KBP4_9GAMM</name>
<dbReference type="GO" id="GO:0017004">
    <property type="term" value="P:cytochrome complex assembly"/>
    <property type="evidence" value="ECO:0007669"/>
    <property type="project" value="UniProtKB-KW"/>
</dbReference>
<protein>
    <recommendedName>
        <fullName evidence="7">Cytochrome c-type biogenesis protein</fullName>
    </recommendedName>
</protein>
<accession>A0A3E1KBP4</accession>
<comment type="caution">
    <text evidence="9">The sequence shown here is derived from an EMBL/GenBank/DDBJ whole genome shotgun (WGS) entry which is preliminary data.</text>
</comment>
<keyword evidence="3 7" id="KW-0479">Metal-binding</keyword>
<dbReference type="Gene3D" id="1.10.8.640">
    <property type="entry name" value="Cytochrome C biogenesis protein"/>
    <property type="match status" value="1"/>
</dbReference>
<dbReference type="CDD" id="cd16378">
    <property type="entry name" value="CcmH_N"/>
    <property type="match status" value="1"/>
</dbReference>
<dbReference type="GO" id="GO:0005886">
    <property type="term" value="C:plasma membrane"/>
    <property type="evidence" value="ECO:0007669"/>
    <property type="project" value="TreeGrafter"/>
</dbReference>
<dbReference type="FunFam" id="1.10.8.640:FF:000001">
    <property type="entry name" value="Cytochrome c-type biogenesis protein"/>
    <property type="match status" value="1"/>
</dbReference>
<keyword evidence="6 7" id="KW-0408">Iron</keyword>
<dbReference type="InterPro" id="IPR051263">
    <property type="entry name" value="C-type_cytochrome_biogenesis"/>
</dbReference>
<keyword evidence="7" id="KW-1133">Transmembrane helix</keyword>
<dbReference type="EMBL" id="QUZK01000014">
    <property type="protein sequence ID" value="RFF32045.1"/>
    <property type="molecule type" value="Genomic_DNA"/>
</dbReference>
<evidence type="ECO:0000313" key="9">
    <source>
        <dbReference type="EMBL" id="RFF32045.1"/>
    </source>
</evidence>
<dbReference type="GO" id="GO:0046872">
    <property type="term" value="F:metal ion binding"/>
    <property type="evidence" value="ECO:0007669"/>
    <property type="project" value="UniProtKB-KW"/>
</dbReference>
<evidence type="ECO:0000259" key="8">
    <source>
        <dbReference type="Pfam" id="PF03918"/>
    </source>
</evidence>
<feature type="transmembrane region" description="Helical" evidence="7">
    <location>
        <begin position="119"/>
        <end position="140"/>
    </location>
</feature>
<evidence type="ECO:0000313" key="10">
    <source>
        <dbReference type="Proteomes" id="UP000260351"/>
    </source>
</evidence>
<dbReference type="PANTHER" id="PTHR47870">
    <property type="entry name" value="CYTOCHROME C-TYPE BIOGENESIS PROTEIN CCMH"/>
    <property type="match status" value="1"/>
</dbReference>
<keyword evidence="2 7" id="KW-0349">Heme</keyword>
<gene>
    <name evidence="9" type="ORF">DZC52_03365</name>
</gene>
<dbReference type="OrthoDB" id="9804975at2"/>
<dbReference type="RefSeq" id="WP_116649704.1">
    <property type="nucleotide sequence ID" value="NZ_QUZK01000014.1"/>
</dbReference>
<proteinExistence type="inferred from homology"/>
<evidence type="ECO:0000256" key="3">
    <source>
        <dbReference type="ARBA" id="ARBA00022723"/>
    </source>
</evidence>
<comment type="function">
    <text evidence="7">Possible subunit of a heme lyase.</text>
</comment>
<evidence type="ECO:0000256" key="1">
    <source>
        <dbReference type="ARBA" id="ARBA00010342"/>
    </source>
</evidence>
<dbReference type="AlphaFoldDB" id="A0A3E1KBP4"/>
<evidence type="ECO:0000256" key="4">
    <source>
        <dbReference type="ARBA" id="ARBA00022729"/>
    </source>
</evidence>
<sequence>MKTRVQGSGFRFQGWLRVALAPLLALWLAAGAVASAIEPYEFESELQRQRFKALAEELRCTVCQNQSLADSDAPLAQDLRDEVFRMLQGNRSDQEIRNFMVERYGNYVLYRPPVAAHTLLLWGGPIVLLIIGLVAAVIVIRKRRSAL</sequence>
<dbReference type="Pfam" id="PF03918">
    <property type="entry name" value="CcmH"/>
    <property type="match status" value="1"/>
</dbReference>
<feature type="domain" description="CcmH/CycL/Ccl2/NrfF N-terminal" evidence="8">
    <location>
        <begin position="24"/>
        <end position="145"/>
    </location>
</feature>
<keyword evidence="7" id="KW-0472">Membrane</keyword>
<evidence type="ECO:0000256" key="6">
    <source>
        <dbReference type="ARBA" id="ARBA00023004"/>
    </source>
</evidence>